<dbReference type="EMBL" id="JAADJZ010000013">
    <property type="protein sequence ID" value="KAF2870548.1"/>
    <property type="molecule type" value="Genomic_DNA"/>
</dbReference>
<accession>A0A7C8I4D1</accession>
<keyword evidence="2" id="KW-1185">Reference proteome</keyword>
<dbReference type="OrthoDB" id="5314997at2759"/>
<evidence type="ECO:0000313" key="2">
    <source>
        <dbReference type="Proteomes" id="UP000481861"/>
    </source>
</evidence>
<evidence type="ECO:0000313" key="1">
    <source>
        <dbReference type="EMBL" id="KAF2870548.1"/>
    </source>
</evidence>
<organism evidence="1 2">
    <name type="scientific">Massariosphaeria phaeospora</name>
    <dbReference type="NCBI Taxonomy" id="100035"/>
    <lineage>
        <taxon>Eukaryota</taxon>
        <taxon>Fungi</taxon>
        <taxon>Dikarya</taxon>
        <taxon>Ascomycota</taxon>
        <taxon>Pezizomycotina</taxon>
        <taxon>Dothideomycetes</taxon>
        <taxon>Pleosporomycetidae</taxon>
        <taxon>Pleosporales</taxon>
        <taxon>Pleosporales incertae sedis</taxon>
        <taxon>Massariosphaeria</taxon>
    </lineage>
</organism>
<evidence type="ECO:0008006" key="3">
    <source>
        <dbReference type="Google" id="ProtNLM"/>
    </source>
</evidence>
<dbReference type="Proteomes" id="UP000481861">
    <property type="component" value="Unassembled WGS sequence"/>
</dbReference>
<proteinExistence type="predicted"/>
<dbReference type="AlphaFoldDB" id="A0A7C8I4D1"/>
<sequence>MATTTPFPFMRLPKELRLMVYERLPREIKHRHLLSASHPVILVQPIVHTAISRTCKQIQGEAEDIIKGTRSQFILSKAPKLIYDAKWTVVARQIMDLAVTALAALETQSRVNTISMRNHLAQLHSNKDITPFSYELSDAVQFIQTAAYQLLSDPVSFELLVFYKFLSPLSVHFTLRDMKLLRAHDVAICLVGFLSKNNLRQLNSSAPEQNEKNDRVGHRLVQLSDHRHGIRFTPVTDAQWKDNWFEG</sequence>
<gene>
    <name evidence="1" type="ORF">BDV95DRAFT_607708</name>
</gene>
<name>A0A7C8I4D1_9PLEO</name>
<comment type="caution">
    <text evidence="1">The sequence shown here is derived from an EMBL/GenBank/DDBJ whole genome shotgun (WGS) entry which is preliminary data.</text>
</comment>
<reference evidence="1 2" key="1">
    <citation type="submission" date="2020-01" db="EMBL/GenBank/DDBJ databases">
        <authorList>
            <consortium name="DOE Joint Genome Institute"/>
            <person name="Haridas S."/>
            <person name="Albert R."/>
            <person name="Binder M."/>
            <person name="Bloem J."/>
            <person name="Labutti K."/>
            <person name="Salamov A."/>
            <person name="Andreopoulos B."/>
            <person name="Baker S.E."/>
            <person name="Barry K."/>
            <person name="Bills G."/>
            <person name="Bluhm B.H."/>
            <person name="Cannon C."/>
            <person name="Castanera R."/>
            <person name="Culley D.E."/>
            <person name="Daum C."/>
            <person name="Ezra D."/>
            <person name="Gonzalez J.B."/>
            <person name="Henrissat B."/>
            <person name="Kuo A."/>
            <person name="Liang C."/>
            <person name="Lipzen A."/>
            <person name="Lutzoni F."/>
            <person name="Magnuson J."/>
            <person name="Mondo S."/>
            <person name="Nolan M."/>
            <person name="Ohm R."/>
            <person name="Pangilinan J."/>
            <person name="Park H.-J.H."/>
            <person name="Ramirez L."/>
            <person name="Alfaro M."/>
            <person name="Sun H."/>
            <person name="Tritt A."/>
            <person name="Yoshinaga Y."/>
            <person name="Zwiers L.-H.L."/>
            <person name="Turgeon B.G."/>
            <person name="Goodwin S.B."/>
            <person name="Spatafora J.W."/>
            <person name="Crous P.W."/>
            <person name="Grigoriev I.V."/>
        </authorList>
    </citation>
    <scope>NUCLEOTIDE SEQUENCE [LARGE SCALE GENOMIC DNA]</scope>
    <source>
        <strain evidence="1 2">CBS 611.86</strain>
    </source>
</reference>
<protein>
    <recommendedName>
        <fullName evidence="3">F-box domain-containing protein</fullName>
    </recommendedName>
</protein>